<evidence type="ECO:0000256" key="18">
    <source>
        <dbReference type="ARBA" id="ARBA00023166"/>
    </source>
</evidence>
<evidence type="ECO:0000256" key="23">
    <source>
        <dbReference type="ARBA" id="ARBA00033274"/>
    </source>
</evidence>
<sequence>MFKPERWLRDGDRTGQVNSWACLPFGLGARSCIGRRVAEVQMQFLIARTVQKFQLTPSTDKDVQIKMRLITTPEEPISLRMTPR</sequence>
<keyword evidence="11" id="KW-0809">Transit peptide</keyword>
<comment type="caution">
    <text evidence="27">The sequence shown here is derived from an EMBL/GenBank/DDBJ whole genome shotgun (WGS) entry which is preliminary data.</text>
</comment>
<dbReference type="Pfam" id="PF00067">
    <property type="entry name" value="p450"/>
    <property type="match status" value="1"/>
</dbReference>
<proteinExistence type="inferred from homology"/>
<accession>A0A9J6F5Y9</accession>
<evidence type="ECO:0000313" key="27">
    <source>
        <dbReference type="EMBL" id="KAH8041661.1"/>
    </source>
</evidence>
<comment type="pathway">
    <text evidence="3">Lipid metabolism; C21-steroid hormone metabolism.</text>
</comment>
<evidence type="ECO:0000256" key="21">
    <source>
        <dbReference type="ARBA" id="ARBA00030343"/>
    </source>
</evidence>
<keyword evidence="19" id="KW-0753">Steroid metabolism</keyword>
<evidence type="ECO:0000256" key="26">
    <source>
        <dbReference type="RuleBase" id="RU000461"/>
    </source>
</evidence>
<dbReference type="GO" id="GO:0008203">
    <property type="term" value="P:cholesterol metabolic process"/>
    <property type="evidence" value="ECO:0007669"/>
    <property type="project" value="UniProtKB-KW"/>
</dbReference>
<keyword evidence="17" id="KW-0472">Membrane</keyword>
<dbReference type="InterPro" id="IPR017972">
    <property type="entry name" value="Cyt_P450_CS"/>
</dbReference>
<evidence type="ECO:0000256" key="10">
    <source>
        <dbReference type="ARBA" id="ARBA00022792"/>
    </source>
</evidence>
<comment type="similarity">
    <text evidence="4 26">Belongs to the cytochrome P450 family.</text>
</comment>
<keyword evidence="16" id="KW-0496">Mitochondrion</keyword>
<comment type="subcellular location">
    <subcellularLocation>
        <location evidence="2">Mitochondrion inner membrane</location>
        <topology evidence="2">Peripheral membrane protein</topology>
    </subcellularLocation>
</comment>
<dbReference type="PANTHER" id="PTHR24279:SF3">
    <property type="entry name" value="CHOLESTEROL SIDE-CHAIN CLEAVAGE ENZYME, MITOCHONDRIAL"/>
    <property type="match status" value="1"/>
</dbReference>
<keyword evidence="10" id="KW-0999">Mitochondrion inner membrane</keyword>
<evidence type="ECO:0000256" key="5">
    <source>
        <dbReference type="ARBA" id="ARBA00012764"/>
    </source>
</evidence>
<evidence type="ECO:0000256" key="24">
    <source>
        <dbReference type="ARBA" id="ARBA00033394"/>
    </source>
</evidence>
<evidence type="ECO:0000256" key="16">
    <source>
        <dbReference type="ARBA" id="ARBA00023128"/>
    </source>
</evidence>
<evidence type="ECO:0000256" key="1">
    <source>
        <dbReference type="ARBA" id="ARBA00001971"/>
    </source>
</evidence>
<evidence type="ECO:0000256" key="4">
    <source>
        <dbReference type="ARBA" id="ARBA00010617"/>
    </source>
</evidence>
<dbReference type="InterPro" id="IPR001128">
    <property type="entry name" value="Cyt_P450"/>
</dbReference>
<dbReference type="VEuPathDB" id="VectorBase:LOC119176917"/>
<dbReference type="EC" id="1.14.15.6" evidence="5"/>
<dbReference type="GO" id="GO:0034650">
    <property type="term" value="P:cortisol metabolic process"/>
    <property type="evidence" value="ECO:0007669"/>
    <property type="project" value="TreeGrafter"/>
</dbReference>
<keyword evidence="18" id="KW-1207">Sterol metabolism</keyword>
<dbReference type="InterPro" id="IPR050479">
    <property type="entry name" value="CYP11_CYP27_families"/>
</dbReference>
<dbReference type="GO" id="GO:0020037">
    <property type="term" value="F:heme binding"/>
    <property type="evidence" value="ECO:0007669"/>
    <property type="project" value="InterPro"/>
</dbReference>
<dbReference type="InterPro" id="IPR002401">
    <property type="entry name" value="Cyt_P450_E_grp-I"/>
</dbReference>
<dbReference type="SUPFAM" id="SSF48264">
    <property type="entry name" value="Cytochrome P450"/>
    <property type="match status" value="1"/>
</dbReference>
<comment type="cofactor">
    <cofactor evidence="1 25">
        <name>heme</name>
        <dbReference type="ChEBI" id="CHEBI:30413"/>
    </cofactor>
</comment>
<evidence type="ECO:0000256" key="3">
    <source>
        <dbReference type="ARBA" id="ARBA00005108"/>
    </source>
</evidence>
<evidence type="ECO:0000256" key="6">
    <source>
        <dbReference type="ARBA" id="ARBA00019844"/>
    </source>
</evidence>
<name>A0A9J6F5Y9_RHIMP</name>
<dbReference type="GO" id="GO:0008386">
    <property type="term" value="F:cholesterol monooxygenase (side-chain-cleaving) activity"/>
    <property type="evidence" value="ECO:0007669"/>
    <property type="project" value="UniProtKB-EC"/>
</dbReference>
<dbReference type="EMBL" id="JABSTU010000001">
    <property type="protein sequence ID" value="KAH8041661.1"/>
    <property type="molecule type" value="Genomic_DNA"/>
</dbReference>
<keyword evidence="15" id="KW-0443">Lipid metabolism</keyword>
<evidence type="ECO:0000256" key="25">
    <source>
        <dbReference type="PIRSR" id="PIRSR602401-1"/>
    </source>
</evidence>
<dbReference type="GO" id="GO:0005743">
    <property type="term" value="C:mitochondrial inner membrane"/>
    <property type="evidence" value="ECO:0007669"/>
    <property type="project" value="UniProtKB-SubCell"/>
</dbReference>
<dbReference type="InterPro" id="IPR036396">
    <property type="entry name" value="Cyt_P450_sf"/>
</dbReference>
<evidence type="ECO:0000256" key="13">
    <source>
        <dbReference type="ARBA" id="ARBA00023004"/>
    </source>
</evidence>
<evidence type="ECO:0000256" key="14">
    <source>
        <dbReference type="ARBA" id="ARBA00023033"/>
    </source>
</evidence>
<evidence type="ECO:0000256" key="20">
    <source>
        <dbReference type="ARBA" id="ARBA00023250"/>
    </source>
</evidence>
<evidence type="ECO:0000313" key="28">
    <source>
        <dbReference type="Proteomes" id="UP000821866"/>
    </source>
</evidence>
<keyword evidence="12 26" id="KW-0560">Oxidoreductase</keyword>
<feature type="binding site" description="axial binding residue" evidence="25">
    <location>
        <position position="32"/>
    </location>
    <ligand>
        <name>heme</name>
        <dbReference type="ChEBI" id="CHEBI:30413"/>
    </ligand>
    <ligandPart>
        <name>Fe</name>
        <dbReference type="ChEBI" id="CHEBI:18248"/>
    </ligandPart>
</feature>
<dbReference type="Proteomes" id="UP000821866">
    <property type="component" value="Chromosome 1"/>
</dbReference>
<dbReference type="PANTHER" id="PTHR24279">
    <property type="entry name" value="CYTOCHROME P450"/>
    <property type="match status" value="1"/>
</dbReference>
<protein>
    <recommendedName>
        <fullName evidence="6">Cholesterol side-chain cleavage enzyme, mitochondrial</fullName>
        <ecNumber evidence="5">1.14.15.6</ecNumber>
    </recommendedName>
    <alternativeName>
        <fullName evidence="21">CYPXIA1</fullName>
    </alternativeName>
    <alternativeName>
        <fullName evidence="23">Cholesterol desmolase</fullName>
    </alternativeName>
    <alternativeName>
        <fullName evidence="22">Cytochrome P450 11A1</fullName>
    </alternativeName>
    <alternativeName>
        <fullName evidence="24">Cytochrome P450(scc)</fullName>
    </alternativeName>
</protein>
<keyword evidence="13 25" id="KW-0408">Iron</keyword>
<dbReference type="Gene3D" id="1.10.630.10">
    <property type="entry name" value="Cytochrome P450"/>
    <property type="match status" value="1"/>
</dbReference>
<evidence type="ECO:0000256" key="22">
    <source>
        <dbReference type="ARBA" id="ARBA00032666"/>
    </source>
</evidence>
<evidence type="ECO:0000256" key="15">
    <source>
        <dbReference type="ARBA" id="ARBA00023098"/>
    </source>
</evidence>
<evidence type="ECO:0000256" key="19">
    <source>
        <dbReference type="ARBA" id="ARBA00023221"/>
    </source>
</evidence>
<evidence type="ECO:0000256" key="17">
    <source>
        <dbReference type="ARBA" id="ARBA00023136"/>
    </source>
</evidence>
<dbReference type="GO" id="GO:0005506">
    <property type="term" value="F:iron ion binding"/>
    <property type="evidence" value="ECO:0007669"/>
    <property type="project" value="InterPro"/>
</dbReference>
<evidence type="ECO:0000256" key="8">
    <source>
        <dbReference type="ARBA" id="ARBA00022617"/>
    </source>
</evidence>
<reference evidence="27" key="2">
    <citation type="submission" date="2021-09" db="EMBL/GenBank/DDBJ databases">
        <authorList>
            <person name="Jia N."/>
            <person name="Wang J."/>
            <person name="Shi W."/>
            <person name="Du L."/>
            <person name="Sun Y."/>
            <person name="Zhan W."/>
            <person name="Jiang J."/>
            <person name="Wang Q."/>
            <person name="Zhang B."/>
            <person name="Ji P."/>
            <person name="Sakyi L.B."/>
            <person name="Cui X."/>
            <person name="Yuan T."/>
            <person name="Jiang B."/>
            <person name="Yang W."/>
            <person name="Lam T.T.-Y."/>
            <person name="Chang Q."/>
            <person name="Ding S."/>
            <person name="Wang X."/>
            <person name="Zhu J."/>
            <person name="Ruan X."/>
            <person name="Zhao L."/>
            <person name="Wei J."/>
            <person name="Que T."/>
            <person name="Du C."/>
            <person name="Cheng J."/>
            <person name="Dai P."/>
            <person name="Han X."/>
            <person name="Huang E."/>
            <person name="Gao Y."/>
            <person name="Liu J."/>
            <person name="Shao H."/>
            <person name="Ye R."/>
            <person name="Li L."/>
            <person name="Wei W."/>
            <person name="Wang X."/>
            <person name="Wang C."/>
            <person name="Huo Q."/>
            <person name="Li W."/>
            <person name="Guo W."/>
            <person name="Chen H."/>
            <person name="Chen S."/>
            <person name="Zhou L."/>
            <person name="Zhou L."/>
            <person name="Ni X."/>
            <person name="Tian J."/>
            <person name="Zhou Y."/>
            <person name="Sheng Y."/>
            <person name="Liu T."/>
            <person name="Pan Y."/>
            <person name="Xia L."/>
            <person name="Li J."/>
            <person name="Zhao F."/>
            <person name="Cao W."/>
        </authorList>
    </citation>
    <scope>NUCLEOTIDE SEQUENCE</scope>
    <source>
        <strain evidence="27">Rmic-2018</strain>
        <tissue evidence="27">Larvae</tissue>
    </source>
</reference>
<organism evidence="27 28">
    <name type="scientific">Rhipicephalus microplus</name>
    <name type="common">Cattle tick</name>
    <name type="synonym">Boophilus microplus</name>
    <dbReference type="NCBI Taxonomy" id="6941"/>
    <lineage>
        <taxon>Eukaryota</taxon>
        <taxon>Metazoa</taxon>
        <taxon>Ecdysozoa</taxon>
        <taxon>Arthropoda</taxon>
        <taxon>Chelicerata</taxon>
        <taxon>Arachnida</taxon>
        <taxon>Acari</taxon>
        <taxon>Parasitiformes</taxon>
        <taxon>Ixodida</taxon>
        <taxon>Ixodoidea</taxon>
        <taxon>Ixodidae</taxon>
        <taxon>Rhipicephalinae</taxon>
        <taxon>Rhipicephalus</taxon>
        <taxon>Boophilus</taxon>
    </lineage>
</organism>
<dbReference type="GO" id="GO:0006700">
    <property type="term" value="P:C21-steroid hormone biosynthetic process"/>
    <property type="evidence" value="ECO:0007669"/>
    <property type="project" value="TreeGrafter"/>
</dbReference>
<dbReference type="PROSITE" id="PS00086">
    <property type="entry name" value="CYTOCHROME_P450"/>
    <property type="match status" value="1"/>
</dbReference>
<evidence type="ECO:0000256" key="7">
    <source>
        <dbReference type="ARBA" id="ARBA00022548"/>
    </source>
</evidence>
<dbReference type="GO" id="GO:0071375">
    <property type="term" value="P:cellular response to peptide hormone stimulus"/>
    <property type="evidence" value="ECO:0007669"/>
    <property type="project" value="TreeGrafter"/>
</dbReference>
<keyword evidence="8 25" id="KW-0349">Heme</keyword>
<evidence type="ECO:0000256" key="11">
    <source>
        <dbReference type="ARBA" id="ARBA00022946"/>
    </source>
</evidence>
<reference evidence="27" key="1">
    <citation type="journal article" date="2020" name="Cell">
        <title>Large-Scale Comparative Analyses of Tick Genomes Elucidate Their Genetic Diversity and Vector Capacities.</title>
        <authorList>
            <consortium name="Tick Genome and Microbiome Consortium (TIGMIC)"/>
            <person name="Jia N."/>
            <person name="Wang J."/>
            <person name="Shi W."/>
            <person name="Du L."/>
            <person name="Sun Y."/>
            <person name="Zhan W."/>
            <person name="Jiang J.F."/>
            <person name="Wang Q."/>
            <person name="Zhang B."/>
            <person name="Ji P."/>
            <person name="Bell-Sakyi L."/>
            <person name="Cui X.M."/>
            <person name="Yuan T.T."/>
            <person name="Jiang B.G."/>
            <person name="Yang W.F."/>
            <person name="Lam T.T."/>
            <person name="Chang Q.C."/>
            <person name="Ding S.J."/>
            <person name="Wang X.J."/>
            <person name="Zhu J.G."/>
            <person name="Ruan X.D."/>
            <person name="Zhao L."/>
            <person name="Wei J.T."/>
            <person name="Ye R.Z."/>
            <person name="Que T.C."/>
            <person name="Du C.H."/>
            <person name="Zhou Y.H."/>
            <person name="Cheng J.X."/>
            <person name="Dai P.F."/>
            <person name="Guo W.B."/>
            <person name="Han X.H."/>
            <person name="Huang E.J."/>
            <person name="Li L.F."/>
            <person name="Wei W."/>
            <person name="Gao Y.C."/>
            <person name="Liu J.Z."/>
            <person name="Shao H.Z."/>
            <person name="Wang X."/>
            <person name="Wang C.C."/>
            <person name="Yang T.C."/>
            <person name="Huo Q.B."/>
            <person name="Li W."/>
            <person name="Chen H.Y."/>
            <person name="Chen S.E."/>
            <person name="Zhou L.G."/>
            <person name="Ni X.B."/>
            <person name="Tian J.H."/>
            <person name="Sheng Y."/>
            <person name="Liu T."/>
            <person name="Pan Y.S."/>
            <person name="Xia L.Y."/>
            <person name="Li J."/>
            <person name="Zhao F."/>
            <person name="Cao W.C."/>
        </authorList>
    </citation>
    <scope>NUCLEOTIDE SEQUENCE</scope>
    <source>
        <strain evidence="27">Rmic-2018</strain>
    </source>
</reference>
<keyword evidence="20" id="KW-0755">Steroidogenesis</keyword>
<dbReference type="PRINTS" id="PR00463">
    <property type="entry name" value="EP450I"/>
</dbReference>
<keyword evidence="28" id="KW-1185">Reference proteome</keyword>
<dbReference type="AlphaFoldDB" id="A0A9J6F5Y9"/>
<dbReference type="GO" id="GO:0006704">
    <property type="term" value="P:glucocorticoid biosynthetic process"/>
    <property type="evidence" value="ECO:0007669"/>
    <property type="project" value="TreeGrafter"/>
</dbReference>
<evidence type="ECO:0000256" key="9">
    <source>
        <dbReference type="ARBA" id="ARBA00022723"/>
    </source>
</evidence>
<gene>
    <name evidence="27" type="ORF">HPB51_017463</name>
</gene>
<keyword evidence="14 26" id="KW-0503">Monooxygenase</keyword>
<keyword evidence="9 25" id="KW-0479">Metal-binding</keyword>
<evidence type="ECO:0000256" key="2">
    <source>
        <dbReference type="ARBA" id="ARBA00004637"/>
    </source>
</evidence>
<evidence type="ECO:0000256" key="12">
    <source>
        <dbReference type="ARBA" id="ARBA00023002"/>
    </source>
</evidence>
<keyword evidence="7" id="KW-0153">Cholesterol metabolism</keyword>